<feature type="domain" description="Soluble ligand binding" evidence="5">
    <location>
        <begin position="399"/>
        <end position="443"/>
    </location>
</feature>
<feature type="chain" id="PRO_5037364203" evidence="3">
    <location>
        <begin position="23"/>
        <end position="811"/>
    </location>
</feature>
<comment type="caution">
    <text evidence="6">The sequence shown here is derived from an EMBL/GenBank/DDBJ whole genome shotgun (WGS) entry which is preliminary data.</text>
</comment>
<evidence type="ECO:0000256" key="1">
    <source>
        <dbReference type="ARBA" id="ARBA00022729"/>
    </source>
</evidence>
<keyword evidence="2" id="KW-1133">Transmembrane helix</keyword>
<evidence type="ECO:0000259" key="4">
    <source>
        <dbReference type="Pfam" id="PF02563"/>
    </source>
</evidence>
<name>A0A917J3D0_9BACT</name>
<sequence>MKKWLRFALLFAVAITGGFCNAQDLFKGTDLSQLKVDQLSDADIVKFNNQLQSSGLTLGQAEQLALSKGMQASEIAKLKQRVQILGATKLGNNTIAGESVETRVDNNMPVSEPDRKRSPVINPDIFGAELFNNESLDFKANYQIATPVNYELGPGDELQLAIYGVQEMSTSVAVSAEGVINIPNVGLLKIAGSTIEAATSRIRAAMSAAAYPTLKTGGSKLSVTLGNKIRSIHITVIGANKPGNYILSSLSTTFNALYMAGGPSAIGSFREIELIREGKVERVIDLYSFLAKGSQKDNVRLRDNDVIRIPAYRKRVEIRGQVKRSGIFELLDNENFSALLNFASGFTDTAYKSSVKLIQLTENDKRIIDLSAQQYSSYLPRSGDVITVAAILDKFQNRVNISGAVFRPGYYELTHGMTIAELISKADGLKQDAFTARAQLIRLRNDLTKEIITFNVQSVLDKGSDNIVLQRDDELVITSIFDLRNEHKVSIQGEIRVPGDYLYIDSLSLKDLVMLAGGFTDAAKPQKIEISRMLIRDTLTAFDERSSEVIEVTNSQELSNMENNIRLMPFDVVTIRRKPGYQPLASVNLSGQVQYPGPYVVSRRSERVSDLIKRAGGFTPEAYIEGAYLRRFLDEKEARLKKERVSRLQENIADSSSIVLEDIERQYDQIPLDIQTILREPGSVSDLVVRASDEIYIPKFDAQVRISGGVLMPTQIPFTGRFKVKDYLLAAGGVSQDALKRKIYVLYANGRASSTRNFLFFKNYPEVKPGAEVVVPKKIPKLHRSSGEIIGFASVLASLAGVIIAIINVTK</sequence>
<dbReference type="Proteomes" id="UP000627292">
    <property type="component" value="Unassembled WGS sequence"/>
</dbReference>
<evidence type="ECO:0000256" key="2">
    <source>
        <dbReference type="SAM" id="Phobius"/>
    </source>
</evidence>
<evidence type="ECO:0000313" key="6">
    <source>
        <dbReference type="EMBL" id="GGH80231.1"/>
    </source>
</evidence>
<reference evidence="6" key="2">
    <citation type="submission" date="2020-09" db="EMBL/GenBank/DDBJ databases">
        <authorList>
            <person name="Sun Q."/>
            <person name="Zhou Y."/>
        </authorList>
    </citation>
    <scope>NUCLEOTIDE SEQUENCE</scope>
    <source>
        <strain evidence="6">CGMCC 1.15290</strain>
    </source>
</reference>
<evidence type="ECO:0000313" key="7">
    <source>
        <dbReference type="Proteomes" id="UP000627292"/>
    </source>
</evidence>
<feature type="domain" description="Soluble ligand binding" evidence="5">
    <location>
        <begin position="488"/>
        <end position="533"/>
    </location>
</feature>
<keyword evidence="1 3" id="KW-0732">Signal</keyword>
<dbReference type="PANTHER" id="PTHR33619">
    <property type="entry name" value="POLYSACCHARIDE EXPORT PROTEIN GFCE-RELATED"/>
    <property type="match status" value="1"/>
</dbReference>
<gene>
    <name evidence="6" type="ORF">GCM10011379_50800</name>
</gene>
<dbReference type="EMBL" id="BMIB01000005">
    <property type="protein sequence ID" value="GGH80231.1"/>
    <property type="molecule type" value="Genomic_DNA"/>
</dbReference>
<protein>
    <submittedName>
        <fullName evidence="6">Capsule polysaccharide transporter</fullName>
    </submittedName>
</protein>
<feature type="domain" description="Polysaccharide export protein N-terminal" evidence="4">
    <location>
        <begin position="146"/>
        <end position="208"/>
    </location>
</feature>
<accession>A0A917J3D0</accession>
<dbReference type="Gene3D" id="3.10.560.10">
    <property type="entry name" value="Outer membrane lipoprotein wza domain like"/>
    <property type="match status" value="6"/>
</dbReference>
<dbReference type="Pfam" id="PF10531">
    <property type="entry name" value="SLBB"/>
    <property type="match status" value="5"/>
</dbReference>
<dbReference type="GO" id="GO:0015159">
    <property type="term" value="F:polysaccharide transmembrane transporter activity"/>
    <property type="evidence" value="ECO:0007669"/>
    <property type="project" value="InterPro"/>
</dbReference>
<feature type="transmembrane region" description="Helical" evidence="2">
    <location>
        <begin position="789"/>
        <end position="809"/>
    </location>
</feature>
<organism evidence="6 7">
    <name type="scientific">Filimonas zeae</name>
    <dbReference type="NCBI Taxonomy" id="1737353"/>
    <lineage>
        <taxon>Bacteria</taxon>
        <taxon>Pseudomonadati</taxon>
        <taxon>Bacteroidota</taxon>
        <taxon>Chitinophagia</taxon>
        <taxon>Chitinophagales</taxon>
        <taxon>Chitinophagaceae</taxon>
        <taxon>Filimonas</taxon>
    </lineage>
</organism>
<dbReference type="InterPro" id="IPR019554">
    <property type="entry name" value="Soluble_ligand-bd"/>
</dbReference>
<reference evidence="6" key="1">
    <citation type="journal article" date="2014" name="Int. J. Syst. Evol. Microbiol.">
        <title>Complete genome sequence of Corynebacterium casei LMG S-19264T (=DSM 44701T), isolated from a smear-ripened cheese.</title>
        <authorList>
            <consortium name="US DOE Joint Genome Institute (JGI-PGF)"/>
            <person name="Walter F."/>
            <person name="Albersmeier A."/>
            <person name="Kalinowski J."/>
            <person name="Ruckert C."/>
        </authorList>
    </citation>
    <scope>NUCLEOTIDE SEQUENCE</scope>
    <source>
        <strain evidence="6">CGMCC 1.15290</strain>
    </source>
</reference>
<keyword evidence="2" id="KW-0472">Membrane</keyword>
<keyword evidence="2" id="KW-0812">Transmembrane</keyword>
<evidence type="ECO:0000259" key="5">
    <source>
        <dbReference type="Pfam" id="PF10531"/>
    </source>
</evidence>
<feature type="domain" description="Soluble ligand binding" evidence="5">
    <location>
        <begin position="587"/>
        <end position="632"/>
    </location>
</feature>
<feature type="domain" description="Soluble ligand binding" evidence="5">
    <location>
        <begin position="316"/>
        <end position="365"/>
    </location>
</feature>
<dbReference type="Pfam" id="PF02563">
    <property type="entry name" value="Poly_export"/>
    <property type="match status" value="1"/>
</dbReference>
<dbReference type="PANTHER" id="PTHR33619:SF3">
    <property type="entry name" value="POLYSACCHARIDE EXPORT PROTEIN GFCE-RELATED"/>
    <property type="match status" value="1"/>
</dbReference>
<feature type="domain" description="Soluble ligand binding" evidence="5">
    <location>
        <begin position="240"/>
        <end position="283"/>
    </location>
</feature>
<dbReference type="InterPro" id="IPR003715">
    <property type="entry name" value="Poly_export_N"/>
</dbReference>
<feature type="signal peptide" evidence="3">
    <location>
        <begin position="1"/>
        <end position="22"/>
    </location>
</feature>
<dbReference type="InterPro" id="IPR049712">
    <property type="entry name" value="Poly_export"/>
</dbReference>
<proteinExistence type="predicted"/>
<keyword evidence="7" id="KW-1185">Reference proteome</keyword>
<dbReference type="RefSeq" id="WP_188957836.1">
    <property type="nucleotide sequence ID" value="NZ_BMIB01000005.1"/>
</dbReference>
<evidence type="ECO:0000256" key="3">
    <source>
        <dbReference type="SAM" id="SignalP"/>
    </source>
</evidence>
<dbReference type="AlphaFoldDB" id="A0A917J3D0"/>